<keyword evidence="1" id="KW-0472">Membrane</keyword>
<reference evidence="2 3" key="1">
    <citation type="submission" date="2019-03" db="EMBL/GenBank/DDBJ databases">
        <title>Genomic Encyclopedia of Type Strains, Phase IV (KMG-IV): sequencing the most valuable type-strain genomes for metagenomic binning, comparative biology and taxonomic classification.</title>
        <authorList>
            <person name="Goeker M."/>
        </authorList>
    </citation>
    <scope>NUCLEOTIDE SEQUENCE [LARGE SCALE GENOMIC DNA]</scope>
    <source>
        <strain evidence="2 3">DSM 46831</strain>
    </source>
</reference>
<gene>
    <name evidence="2" type="ORF">EDD57_10184</name>
</gene>
<dbReference type="PANTHER" id="PTHR43185:SF1">
    <property type="entry name" value="FE(2+) TRANSPORTER FEOB"/>
    <property type="match status" value="1"/>
</dbReference>
<keyword evidence="1" id="KW-1133">Transmembrane helix</keyword>
<dbReference type="EMBL" id="SLXV01000001">
    <property type="protein sequence ID" value="TCP70642.1"/>
    <property type="molecule type" value="Genomic_DNA"/>
</dbReference>
<keyword evidence="1" id="KW-0812">Transmembrane</keyword>
<dbReference type="GO" id="GO:0015093">
    <property type="term" value="F:ferrous iron transmembrane transporter activity"/>
    <property type="evidence" value="ECO:0007669"/>
    <property type="project" value="TreeGrafter"/>
</dbReference>
<evidence type="ECO:0000313" key="2">
    <source>
        <dbReference type="EMBL" id="TCP70642.1"/>
    </source>
</evidence>
<dbReference type="Proteomes" id="UP000294746">
    <property type="component" value="Unassembled WGS sequence"/>
</dbReference>
<feature type="transmembrane region" description="Helical" evidence="1">
    <location>
        <begin position="50"/>
        <end position="70"/>
    </location>
</feature>
<dbReference type="AlphaFoldDB" id="A0A4R2S4D5"/>
<evidence type="ECO:0000313" key="3">
    <source>
        <dbReference type="Proteomes" id="UP000294746"/>
    </source>
</evidence>
<feature type="transmembrane region" description="Helical" evidence="1">
    <location>
        <begin position="20"/>
        <end position="41"/>
    </location>
</feature>
<dbReference type="PANTHER" id="PTHR43185">
    <property type="entry name" value="FERROUS IRON TRANSPORT PROTEIN B"/>
    <property type="match status" value="1"/>
</dbReference>
<keyword evidence="3" id="KW-1185">Reference proteome</keyword>
<dbReference type="InterPro" id="IPR050860">
    <property type="entry name" value="FeoB_GTPase"/>
</dbReference>
<comment type="caution">
    <text evidence="2">The sequence shown here is derived from an EMBL/GenBank/DDBJ whole genome shotgun (WGS) entry which is preliminary data.</text>
</comment>
<dbReference type="GO" id="GO:0005886">
    <property type="term" value="C:plasma membrane"/>
    <property type="evidence" value="ECO:0007669"/>
    <property type="project" value="TreeGrafter"/>
</dbReference>
<accession>A0A4R2S4D5</accession>
<protein>
    <submittedName>
        <fullName evidence="2">Nucleoside recognition protein</fullName>
    </submittedName>
</protein>
<organism evidence="2 3">
    <name type="scientific">Baia soyae</name>
    <dbReference type="NCBI Taxonomy" id="1544746"/>
    <lineage>
        <taxon>Bacteria</taxon>
        <taxon>Bacillati</taxon>
        <taxon>Bacillota</taxon>
        <taxon>Bacilli</taxon>
        <taxon>Bacillales</taxon>
        <taxon>Thermoactinomycetaceae</taxon>
        <taxon>Baia</taxon>
    </lineage>
</organism>
<proteinExistence type="predicted"/>
<evidence type="ECO:0000256" key="1">
    <source>
        <dbReference type="SAM" id="Phobius"/>
    </source>
</evidence>
<sequence>MTPDDAALQGVLGQFFTPLQAYSFMAFILLYVPCLATVAVIQKETMSKKWTWFSIVYALIVAYGISLVIYQGGRLLGFH</sequence>
<name>A0A4R2S4D5_9BACL</name>